<evidence type="ECO:0008006" key="2">
    <source>
        <dbReference type="Google" id="ProtNLM"/>
    </source>
</evidence>
<organism evidence="1">
    <name type="scientific">marine sediment metagenome</name>
    <dbReference type="NCBI Taxonomy" id="412755"/>
    <lineage>
        <taxon>unclassified sequences</taxon>
        <taxon>metagenomes</taxon>
        <taxon>ecological metagenomes</taxon>
    </lineage>
</organism>
<dbReference type="EMBL" id="BARU01023306">
    <property type="protein sequence ID" value="GAH51601.1"/>
    <property type="molecule type" value="Genomic_DNA"/>
</dbReference>
<dbReference type="SUPFAM" id="SSF53756">
    <property type="entry name" value="UDP-Glycosyltransferase/glycogen phosphorylase"/>
    <property type="match status" value="1"/>
</dbReference>
<sequence length="278" mass="30623">VYRYFVDSSPLRPVSIVSASERAESYIKAQGIRAPNLEEELSFGDILSLLVLGVRFLGRWRFMLQRVWRDIGFGGDIAEVMAQCSPFAFPRNFASLLRLVVIYGGFLARVSPRILLLADDAHPRGRALTCWARELGIPSVNLQNGAVGGEYAFIPLSADIFSAWGEAARRWMVERGTPEDRVVVCGSPRMEGLAEGLGKIKPVDESKISTVLLLTSPYTPTEVVRVLELVGRAVADMPHLTLLVKPHPSEDGALHQRVLGSIEGLTGRFQLLPSHHPL</sequence>
<evidence type="ECO:0000313" key="1">
    <source>
        <dbReference type="EMBL" id="GAH51601.1"/>
    </source>
</evidence>
<accession>X1G129</accession>
<reference evidence="1" key="1">
    <citation type="journal article" date="2014" name="Front. Microbiol.">
        <title>High frequency of phylogenetically diverse reductive dehalogenase-homologous genes in deep subseafloor sedimentary metagenomes.</title>
        <authorList>
            <person name="Kawai M."/>
            <person name="Futagami T."/>
            <person name="Toyoda A."/>
            <person name="Takaki Y."/>
            <person name="Nishi S."/>
            <person name="Hori S."/>
            <person name="Arai W."/>
            <person name="Tsubouchi T."/>
            <person name="Morono Y."/>
            <person name="Uchiyama I."/>
            <person name="Ito T."/>
            <person name="Fujiyama A."/>
            <person name="Inagaki F."/>
            <person name="Takami H."/>
        </authorList>
    </citation>
    <scope>NUCLEOTIDE SEQUENCE</scope>
    <source>
        <strain evidence="1">Expedition CK06-06</strain>
    </source>
</reference>
<protein>
    <recommendedName>
        <fullName evidence="2">UDP-N-acetylglucosamine 2-epimerase domain-containing protein</fullName>
    </recommendedName>
</protein>
<proteinExistence type="predicted"/>
<feature type="non-terminal residue" evidence="1">
    <location>
        <position position="1"/>
    </location>
</feature>
<dbReference type="AlphaFoldDB" id="X1G129"/>
<comment type="caution">
    <text evidence="1">The sequence shown here is derived from an EMBL/GenBank/DDBJ whole genome shotgun (WGS) entry which is preliminary data.</text>
</comment>
<name>X1G129_9ZZZZ</name>
<feature type="non-terminal residue" evidence="1">
    <location>
        <position position="278"/>
    </location>
</feature>
<gene>
    <name evidence="1" type="ORF">S03H2_37842</name>
</gene>